<proteinExistence type="predicted"/>
<organism evidence="1 2">
    <name type="scientific">Rhododendron griersonianum</name>
    <dbReference type="NCBI Taxonomy" id="479676"/>
    <lineage>
        <taxon>Eukaryota</taxon>
        <taxon>Viridiplantae</taxon>
        <taxon>Streptophyta</taxon>
        <taxon>Embryophyta</taxon>
        <taxon>Tracheophyta</taxon>
        <taxon>Spermatophyta</taxon>
        <taxon>Magnoliopsida</taxon>
        <taxon>eudicotyledons</taxon>
        <taxon>Gunneridae</taxon>
        <taxon>Pentapetalae</taxon>
        <taxon>asterids</taxon>
        <taxon>Ericales</taxon>
        <taxon>Ericaceae</taxon>
        <taxon>Ericoideae</taxon>
        <taxon>Rhodoreae</taxon>
        <taxon>Rhododendron</taxon>
    </lineage>
</organism>
<accession>A0AAV6L6L6</accession>
<dbReference type="Proteomes" id="UP000823749">
    <property type="component" value="Chromosome 3"/>
</dbReference>
<comment type="caution">
    <text evidence="1">The sequence shown here is derived from an EMBL/GenBank/DDBJ whole genome shotgun (WGS) entry which is preliminary data.</text>
</comment>
<dbReference type="AlphaFoldDB" id="A0AAV6L6L6"/>
<dbReference type="EMBL" id="JACTNZ010000003">
    <property type="protein sequence ID" value="KAG5559572.1"/>
    <property type="molecule type" value="Genomic_DNA"/>
</dbReference>
<reference evidence="1" key="1">
    <citation type="submission" date="2020-08" db="EMBL/GenBank/DDBJ databases">
        <title>Plant Genome Project.</title>
        <authorList>
            <person name="Zhang R.-G."/>
        </authorList>
    </citation>
    <scope>NUCLEOTIDE SEQUENCE</scope>
    <source>
        <strain evidence="1">WSP0</strain>
        <tissue evidence="1">Leaf</tissue>
    </source>
</reference>
<keyword evidence="2" id="KW-1185">Reference proteome</keyword>
<name>A0AAV6L6L6_9ERIC</name>
<evidence type="ECO:0000313" key="2">
    <source>
        <dbReference type="Proteomes" id="UP000823749"/>
    </source>
</evidence>
<sequence length="189" mass="21325">MKLVAKAVAALTLRGMMYCGFLNLKKLLSPEVYNSLHRSVFSSIAKFVLTVFDPEDFERIFNLELLDQIYKKLFGKLQQLESEGVHALIGIAEETIKVKEFPILREHGCWRDIEASRHSVRDHRPSKMAMEAKTCPANVGIIGVAELLEALKVAVAEPRVKGLMASSVYQKDIMMKIMSKCCVGGWMHR</sequence>
<protein>
    <submittedName>
        <fullName evidence="1">Uncharacterized protein</fullName>
    </submittedName>
</protein>
<gene>
    <name evidence="1" type="ORF">RHGRI_009191</name>
</gene>
<evidence type="ECO:0000313" key="1">
    <source>
        <dbReference type="EMBL" id="KAG5559572.1"/>
    </source>
</evidence>